<evidence type="ECO:0000313" key="12">
    <source>
        <dbReference type="Proteomes" id="UP000179227"/>
    </source>
</evidence>
<evidence type="ECO:0000256" key="9">
    <source>
        <dbReference type="RuleBase" id="RU004016"/>
    </source>
</evidence>
<proteinExistence type="inferred from homology"/>
<feature type="domain" description="Peptidase S11 D-alanyl-D-alanine carboxypeptidase A N-terminal" evidence="10">
    <location>
        <begin position="55"/>
        <end position="279"/>
    </location>
</feature>
<protein>
    <recommendedName>
        <fullName evidence="10">Peptidase S11 D-alanyl-D-alanine carboxypeptidase A N-terminal domain-containing protein</fullName>
    </recommendedName>
</protein>
<dbReference type="STRING" id="1797729.A3A60_01710"/>
<evidence type="ECO:0000256" key="5">
    <source>
        <dbReference type="ARBA" id="ARBA00022984"/>
    </source>
</evidence>
<sequence>MIPRYLIVVTIIILFALTLFLPKQTSNFFAKPLKPQVIAARAIIDPYPIPINSFQKAPEITASSAAIIDLKTGATLYEKNSNLKHLPASTTKLMTALIVLEKCSPQTIIRVDNVQKIGNQMGLEVGDQVTVENLILGLLIKSGNDAAYVLASACSDSYDNFIAQMNQKTKSLEMLNTRFVNPAGFDDPFQFSTAADLAKLARVAIGNPMIAKIVATKSTVVTDVSGNKNYYLENVNKLLGEVNGVIGIKSGQTDGALENLITQTTRDGNSIITVVLGSKDRFGESKKLIEWAFSNYLWVAPQR</sequence>
<feature type="active site" evidence="7">
    <location>
        <position position="142"/>
    </location>
</feature>
<keyword evidence="5" id="KW-0573">Peptidoglycan synthesis</keyword>
<dbReference type="PRINTS" id="PR00725">
    <property type="entry name" value="DADACBPTASE1"/>
</dbReference>
<dbReference type="GO" id="GO:0009252">
    <property type="term" value="P:peptidoglycan biosynthetic process"/>
    <property type="evidence" value="ECO:0007669"/>
    <property type="project" value="UniProtKB-KW"/>
</dbReference>
<evidence type="ECO:0000256" key="2">
    <source>
        <dbReference type="ARBA" id="ARBA00022729"/>
    </source>
</evidence>
<organism evidence="11 12">
    <name type="scientific">Candidatus Curtissbacteria bacterium RIFCSPLOWO2_01_FULL_42_26</name>
    <dbReference type="NCBI Taxonomy" id="1797729"/>
    <lineage>
        <taxon>Bacteria</taxon>
        <taxon>Candidatus Curtissiibacteriota</taxon>
    </lineage>
</organism>
<comment type="caution">
    <text evidence="11">The sequence shown here is derived from an EMBL/GenBank/DDBJ whole genome shotgun (WGS) entry which is preliminary data.</text>
</comment>
<feature type="active site" description="Acyl-ester intermediate" evidence="7">
    <location>
        <position position="89"/>
    </location>
</feature>
<name>A0A1F5I048_9BACT</name>
<keyword evidence="3" id="KW-0378">Hydrolase</keyword>
<dbReference type="GO" id="GO:0071555">
    <property type="term" value="P:cell wall organization"/>
    <property type="evidence" value="ECO:0007669"/>
    <property type="project" value="UniProtKB-KW"/>
</dbReference>
<dbReference type="InterPro" id="IPR012338">
    <property type="entry name" value="Beta-lactam/transpept-like"/>
</dbReference>
<dbReference type="GO" id="GO:0006508">
    <property type="term" value="P:proteolysis"/>
    <property type="evidence" value="ECO:0007669"/>
    <property type="project" value="InterPro"/>
</dbReference>
<evidence type="ECO:0000256" key="6">
    <source>
        <dbReference type="ARBA" id="ARBA00023316"/>
    </source>
</evidence>
<evidence type="ECO:0000256" key="8">
    <source>
        <dbReference type="PIRSR" id="PIRSR618044-2"/>
    </source>
</evidence>
<evidence type="ECO:0000259" key="10">
    <source>
        <dbReference type="Pfam" id="PF00768"/>
    </source>
</evidence>
<evidence type="ECO:0000256" key="1">
    <source>
        <dbReference type="ARBA" id="ARBA00007164"/>
    </source>
</evidence>
<gene>
    <name evidence="11" type="ORF">A3A60_01710</name>
</gene>
<accession>A0A1F5I048</accession>
<keyword evidence="2" id="KW-0732">Signal</keyword>
<dbReference type="InterPro" id="IPR001967">
    <property type="entry name" value="Peptidase_S11_N"/>
</dbReference>
<feature type="active site" description="Proton acceptor" evidence="7">
    <location>
        <position position="92"/>
    </location>
</feature>
<dbReference type="SUPFAM" id="SSF56601">
    <property type="entry name" value="beta-lactamase/transpeptidase-like"/>
    <property type="match status" value="1"/>
</dbReference>
<dbReference type="Pfam" id="PF00768">
    <property type="entry name" value="Peptidase_S11"/>
    <property type="match status" value="1"/>
</dbReference>
<comment type="similarity">
    <text evidence="1 9">Belongs to the peptidase S11 family.</text>
</comment>
<dbReference type="AlphaFoldDB" id="A0A1F5I048"/>
<dbReference type="PANTHER" id="PTHR21581">
    <property type="entry name" value="D-ALANYL-D-ALANINE CARBOXYPEPTIDASE"/>
    <property type="match status" value="1"/>
</dbReference>
<keyword evidence="6" id="KW-0961">Cell wall biogenesis/degradation</keyword>
<keyword evidence="4" id="KW-0133">Cell shape</keyword>
<evidence type="ECO:0000256" key="4">
    <source>
        <dbReference type="ARBA" id="ARBA00022960"/>
    </source>
</evidence>
<dbReference type="Gene3D" id="3.40.710.10">
    <property type="entry name" value="DD-peptidase/beta-lactamase superfamily"/>
    <property type="match status" value="1"/>
</dbReference>
<evidence type="ECO:0000256" key="3">
    <source>
        <dbReference type="ARBA" id="ARBA00022801"/>
    </source>
</evidence>
<reference evidence="11 12" key="1">
    <citation type="journal article" date="2016" name="Nat. Commun.">
        <title>Thousands of microbial genomes shed light on interconnected biogeochemical processes in an aquifer system.</title>
        <authorList>
            <person name="Anantharaman K."/>
            <person name="Brown C.T."/>
            <person name="Hug L.A."/>
            <person name="Sharon I."/>
            <person name="Castelle C.J."/>
            <person name="Probst A.J."/>
            <person name="Thomas B.C."/>
            <person name="Singh A."/>
            <person name="Wilkins M.J."/>
            <person name="Karaoz U."/>
            <person name="Brodie E.L."/>
            <person name="Williams K.H."/>
            <person name="Hubbard S.S."/>
            <person name="Banfield J.F."/>
        </authorList>
    </citation>
    <scope>NUCLEOTIDE SEQUENCE [LARGE SCALE GENOMIC DNA]</scope>
</reference>
<dbReference type="InterPro" id="IPR018044">
    <property type="entry name" value="Peptidase_S11"/>
</dbReference>
<dbReference type="PANTHER" id="PTHR21581:SF6">
    <property type="entry name" value="TRAFFICKING PROTEIN PARTICLE COMPLEX SUBUNIT 12"/>
    <property type="match status" value="1"/>
</dbReference>
<evidence type="ECO:0000313" key="11">
    <source>
        <dbReference type="EMBL" id="OGE09625.1"/>
    </source>
</evidence>
<dbReference type="GO" id="GO:0008360">
    <property type="term" value="P:regulation of cell shape"/>
    <property type="evidence" value="ECO:0007669"/>
    <property type="project" value="UniProtKB-KW"/>
</dbReference>
<evidence type="ECO:0000256" key="7">
    <source>
        <dbReference type="PIRSR" id="PIRSR618044-1"/>
    </source>
</evidence>
<dbReference type="GO" id="GO:0009002">
    <property type="term" value="F:serine-type D-Ala-D-Ala carboxypeptidase activity"/>
    <property type="evidence" value="ECO:0007669"/>
    <property type="project" value="InterPro"/>
</dbReference>
<dbReference type="Proteomes" id="UP000179227">
    <property type="component" value="Unassembled WGS sequence"/>
</dbReference>
<dbReference type="EMBL" id="MFBS01000018">
    <property type="protein sequence ID" value="OGE09625.1"/>
    <property type="molecule type" value="Genomic_DNA"/>
</dbReference>
<feature type="binding site" evidence="8">
    <location>
        <position position="249"/>
    </location>
    <ligand>
        <name>substrate</name>
    </ligand>
</feature>